<dbReference type="AlphaFoldDB" id="A0A2J6RRH2"/>
<name>A0A2J6RRH2_HYAVF</name>
<feature type="domain" description="Heterokaryon incompatibility" evidence="1">
    <location>
        <begin position="2"/>
        <end position="136"/>
    </location>
</feature>
<keyword evidence="3" id="KW-1185">Reference proteome</keyword>
<dbReference type="EMBL" id="KZ613944">
    <property type="protein sequence ID" value="PMD41093.1"/>
    <property type="molecule type" value="Genomic_DNA"/>
</dbReference>
<dbReference type="InterPro" id="IPR052895">
    <property type="entry name" value="HetReg/Transcr_Mod"/>
</dbReference>
<evidence type="ECO:0000259" key="1">
    <source>
        <dbReference type="Pfam" id="PF06985"/>
    </source>
</evidence>
<dbReference type="InterPro" id="IPR010730">
    <property type="entry name" value="HET"/>
</dbReference>
<dbReference type="STRING" id="1149755.A0A2J6RRH2"/>
<proteinExistence type="predicted"/>
<evidence type="ECO:0000313" key="3">
    <source>
        <dbReference type="Proteomes" id="UP000235786"/>
    </source>
</evidence>
<dbReference type="Proteomes" id="UP000235786">
    <property type="component" value="Unassembled WGS sequence"/>
</dbReference>
<dbReference type="PANTHER" id="PTHR24148">
    <property type="entry name" value="ANKYRIN REPEAT DOMAIN-CONTAINING PROTEIN 39 HOMOLOG-RELATED"/>
    <property type="match status" value="1"/>
</dbReference>
<dbReference type="Pfam" id="PF06985">
    <property type="entry name" value="HET"/>
    <property type="match status" value="1"/>
</dbReference>
<evidence type="ECO:0000313" key="2">
    <source>
        <dbReference type="EMBL" id="PMD41093.1"/>
    </source>
</evidence>
<sequence length="599" mass="67957">MWGSELKTQTICINGSEISVRENLWLALQHLRWTSEARVLWIDALCIHQQNVHERNHQVSQMGRIYNRARRVIVWLGPSDSGSKIFFGLLSRGGTTYVSLLRDIKITLERNLGVPIPEIHSVFSRPYWKRLWIIQEVLLARELIIQCGNDHCSSSLLSWFVGHKSHHLRNISTELDDHLPNQDFRGIVKTITALESTIPVRFIRQRLGPFGKFENDDVKSLVGFTLFQLFSDYEDAECVDQRDKIFGLYSLAPNCCKLVNTIDYSLTWGAALERLIRHQIEVHNSLPKHPRPLDLEVAHMRNFYCLASSFWYGSRALEAELRLDAFETFSKSFTHWADPGQKPRAKELEYLELNGYARGRVCFVSSPLGRDPGDFPPIPKLTSRLKLQIEYICSLCLNSEARHPYATTETDLVGTVATWLEWFDRVTFKFEKGNCSLLNLPSKDAAEDWGGNDQTALPDDSSLEANFWQLLHAAQKISSNRQVLAFEENGLIFFAPDDIEVGDLVCQFPGSDVLAVIQAKDHIPIMDRISAANIWRVINFLASPSNIAAEICGRAMKFERSGGASHTMSFQAGPTSVKKLCKASQTPNGEHNILQTNLE</sequence>
<reference evidence="2 3" key="1">
    <citation type="submission" date="2016-04" db="EMBL/GenBank/DDBJ databases">
        <title>A degradative enzymes factory behind the ericoid mycorrhizal symbiosis.</title>
        <authorList>
            <consortium name="DOE Joint Genome Institute"/>
            <person name="Martino E."/>
            <person name="Morin E."/>
            <person name="Grelet G."/>
            <person name="Kuo A."/>
            <person name="Kohler A."/>
            <person name="Daghino S."/>
            <person name="Barry K."/>
            <person name="Choi C."/>
            <person name="Cichocki N."/>
            <person name="Clum A."/>
            <person name="Copeland A."/>
            <person name="Hainaut M."/>
            <person name="Haridas S."/>
            <person name="Labutti K."/>
            <person name="Lindquist E."/>
            <person name="Lipzen A."/>
            <person name="Khouja H.-R."/>
            <person name="Murat C."/>
            <person name="Ohm R."/>
            <person name="Olson A."/>
            <person name="Spatafora J."/>
            <person name="Veneault-Fourrey C."/>
            <person name="Henrissat B."/>
            <person name="Grigoriev I."/>
            <person name="Martin F."/>
            <person name="Perotto S."/>
        </authorList>
    </citation>
    <scope>NUCLEOTIDE SEQUENCE [LARGE SCALE GENOMIC DNA]</scope>
    <source>
        <strain evidence="2 3">F</strain>
    </source>
</reference>
<dbReference type="OrthoDB" id="3474371at2759"/>
<accession>A0A2J6RRH2</accession>
<protein>
    <recommendedName>
        <fullName evidence="1">Heterokaryon incompatibility domain-containing protein</fullName>
    </recommendedName>
</protein>
<organism evidence="2 3">
    <name type="scientific">Hyaloscypha variabilis (strain UAMH 11265 / GT02V1 / F)</name>
    <name type="common">Meliniomyces variabilis</name>
    <dbReference type="NCBI Taxonomy" id="1149755"/>
    <lineage>
        <taxon>Eukaryota</taxon>
        <taxon>Fungi</taxon>
        <taxon>Dikarya</taxon>
        <taxon>Ascomycota</taxon>
        <taxon>Pezizomycotina</taxon>
        <taxon>Leotiomycetes</taxon>
        <taxon>Helotiales</taxon>
        <taxon>Hyaloscyphaceae</taxon>
        <taxon>Hyaloscypha</taxon>
        <taxon>Hyaloscypha variabilis</taxon>
    </lineage>
</organism>
<gene>
    <name evidence="2" type="ORF">L207DRAFT_632593</name>
</gene>
<dbReference type="PANTHER" id="PTHR24148:SF73">
    <property type="entry name" value="HET DOMAIN PROTEIN (AFU_ORTHOLOGUE AFUA_8G01020)"/>
    <property type="match status" value="1"/>
</dbReference>